<evidence type="ECO:0000313" key="3">
    <source>
        <dbReference type="Proteomes" id="UP000076532"/>
    </source>
</evidence>
<sequence>MAMYSSIPRPIWRRHPRYTLSVLVIIVTTVLFLSPFQTSAPAPAPAPAAASSAALGDAAQSENDFLSTRLELSETIYHKIVQARQGLIRKFGPTPSEVAMFPANKDPWPAYTVWDFFPPAFNCPHELERIGALGDGGKWTCGLSRIAEKPDCVVYSFGTNYESSFEKELIARTHHCHVYAYDATPGARGPRVDRAQQHRVHFQRLGLAAIDAHGPQDSPKAHTLETLMAANGHAHIDVLKVDVEGWEFDIMTSIVKPYVLANRSLPFGQLNLEMHVWNKGFADFLGWWEMLEAGGLRPFMYEPNLIYQNYNKESNQDLAEYSFLNTKGTNAFISHASSPPSTKKLREDA</sequence>
<keyword evidence="3" id="KW-1185">Reference proteome</keyword>
<dbReference type="OrthoDB" id="10006218at2759"/>
<dbReference type="AlphaFoldDB" id="A0A166VES9"/>
<accession>A0A166VES9</accession>
<dbReference type="InterPro" id="IPR026913">
    <property type="entry name" value="METTL24"/>
</dbReference>
<gene>
    <name evidence="2" type="ORF">FIBSPDRAFT_907273</name>
</gene>
<proteinExistence type="predicted"/>
<dbReference type="STRING" id="436010.A0A166VES9"/>
<dbReference type="PANTHER" id="PTHR32026:SF10">
    <property type="entry name" value="METHYLTRANSFERASE-LIKE PROTEIN 24-RELATED"/>
    <property type="match status" value="1"/>
</dbReference>
<dbReference type="InterPro" id="IPR025714">
    <property type="entry name" value="Methyltranfer_dom"/>
</dbReference>
<dbReference type="EMBL" id="KV417485">
    <property type="protein sequence ID" value="KZP32651.1"/>
    <property type="molecule type" value="Genomic_DNA"/>
</dbReference>
<protein>
    <recommendedName>
        <fullName evidence="1">Methyltransferase domain-containing protein</fullName>
    </recommendedName>
</protein>
<dbReference type="Proteomes" id="UP000076532">
    <property type="component" value="Unassembled WGS sequence"/>
</dbReference>
<dbReference type="PANTHER" id="PTHR32026">
    <property type="entry name" value="METHYLTRANSFERASE-LIKE PROTEIN 24"/>
    <property type="match status" value="1"/>
</dbReference>
<feature type="domain" description="Methyltransferase" evidence="1">
    <location>
        <begin position="114"/>
        <end position="254"/>
    </location>
</feature>
<evidence type="ECO:0000313" key="2">
    <source>
        <dbReference type="EMBL" id="KZP32651.1"/>
    </source>
</evidence>
<name>A0A166VES9_9AGAM</name>
<dbReference type="Pfam" id="PF13383">
    <property type="entry name" value="Methyltransf_22"/>
    <property type="match status" value="1"/>
</dbReference>
<reference evidence="2 3" key="1">
    <citation type="journal article" date="2016" name="Mol. Biol. Evol.">
        <title>Comparative Genomics of Early-Diverging Mushroom-Forming Fungi Provides Insights into the Origins of Lignocellulose Decay Capabilities.</title>
        <authorList>
            <person name="Nagy L.G."/>
            <person name="Riley R."/>
            <person name="Tritt A."/>
            <person name="Adam C."/>
            <person name="Daum C."/>
            <person name="Floudas D."/>
            <person name="Sun H."/>
            <person name="Yadav J.S."/>
            <person name="Pangilinan J."/>
            <person name="Larsson K.H."/>
            <person name="Matsuura K."/>
            <person name="Barry K."/>
            <person name="Labutti K."/>
            <person name="Kuo R."/>
            <person name="Ohm R.A."/>
            <person name="Bhattacharya S.S."/>
            <person name="Shirouzu T."/>
            <person name="Yoshinaga Y."/>
            <person name="Martin F.M."/>
            <person name="Grigoriev I.V."/>
            <person name="Hibbett D.S."/>
        </authorList>
    </citation>
    <scope>NUCLEOTIDE SEQUENCE [LARGE SCALE GENOMIC DNA]</scope>
    <source>
        <strain evidence="2 3">CBS 109695</strain>
    </source>
</reference>
<evidence type="ECO:0000259" key="1">
    <source>
        <dbReference type="Pfam" id="PF13383"/>
    </source>
</evidence>
<organism evidence="2 3">
    <name type="scientific">Athelia psychrophila</name>
    <dbReference type="NCBI Taxonomy" id="1759441"/>
    <lineage>
        <taxon>Eukaryota</taxon>
        <taxon>Fungi</taxon>
        <taxon>Dikarya</taxon>
        <taxon>Basidiomycota</taxon>
        <taxon>Agaricomycotina</taxon>
        <taxon>Agaricomycetes</taxon>
        <taxon>Agaricomycetidae</taxon>
        <taxon>Atheliales</taxon>
        <taxon>Atheliaceae</taxon>
        <taxon>Athelia</taxon>
    </lineage>
</organism>